<gene>
    <name evidence="1" type="ORF">M5K25_013943</name>
</gene>
<name>A0ABD0V1I0_DENTH</name>
<accession>A0ABD0V1I0</accession>
<dbReference type="AlphaFoldDB" id="A0ABD0V1I0"/>
<proteinExistence type="predicted"/>
<comment type="caution">
    <text evidence="1">The sequence shown here is derived from an EMBL/GenBank/DDBJ whole genome shotgun (WGS) entry which is preliminary data.</text>
</comment>
<organism evidence="1 2">
    <name type="scientific">Dendrobium thyrsiflorum</name>
    <name type="common">Pinecone-like raceme dendrobium</name>
    <name type="synonym">Orchid</name>
    <dbReference type="NCBI Taxonomy" id="117978"/>
    <lineage>
        <taxon>Eukaryota</taxon>
        <taxon>Viridiplantae</taxon>
        <taxon>Streptophyta</taxon>
        <taxon>Embryophyta</taxon>
        <taxon>Tracheophyta</taxon>
        <taxon>Spermatophyta</taxon>
        <taxon>Magnoliopsida</taxon>
        <taxon>Liliopsida</taxon>
        <taxon>Asparagales</taxon>
        <taxon>Orchidaceae</taxon>
        <taxon>Epidendroideae</taxon>
        <taxon>Malaxideae</taxon>
        <taxon>Dendrobiinae</taxon>
        <taxon>Dendrobium</taxon>
    </lineage>
</organism>
<reference evidence="1 2" key="1">
    <citation type="journal article" date="2024" name="Plant Biotechnol. J.">
        <title>Dendrobium thyrsiflorum genome and its molecular insights into genes involved in important horticultural traits.</title>
        <authorList>
            <person name="Chen B."/>
            <person name="Wang J.Y."/>
            <person name="Zheng P.J."/>
            <person name="Li K.L."/>
            <person name="Liang Y.M."/>
            <person name="Chen X.F."/>
            <person name="Zhang C."/>
            <person name="Zhao X."/>
            <person name="He X."/>
            <person name="Zhang G.Q."/>
            <person name="Liu Z.J."/>
            <person name="Xu Q."/>
        </authorList>
    </citation>
    <scope>NUCLEOTIDE SEQUENCE [LARGE SCALE GENOMIC DNA]</scope>
    <source>
        <strain evidence="1">GZMU011</strain>
    </source>
</reference>
<protein>
    <submittedName>
        <fullName evidence="1">Uncharacterized protein</fullName>
    </submittedName>
</protein>
<keyword evidence="2" id="KW-1185">Reference proteome</keyword>
<dbReference type="Proteomes" id="UP001552299">
    <property type="component" value="Unassembled WGS sequence"/>
</dbReference>
<evidence type="ECO:0000313" key="2">
    <source>
        <dbReference type="Proteomes" id="UP001552299"/>
    </source>
</evidence>
<dbReference type="EMBL" id="JANQDX010000011">
    <property type="protein sequence ID" value="KAL0916432.1"/>
    <property type="molecule type" value="Genomic_DNA"/>
</dbReference>
<sequence>MSYRRPKSFSTSPALLSILPQNRWRPWTKRGSGRREKSLDRQELLELVRLFNRLYAGAENLRWGYH</sequence>
<evidence type="ECO:0000313" key="1">
    <source>
        <dbReference type="EMBL" id="KAL0916432.1"/>
    </source>
</evidence>